<dbReference type="Gene3D" id="3.40.50.720">
    <property type="entry name" value="NAD(P)-binding Rossmann-like Domain"/>
    <property type="match status" value="1"/>
</dbReference>
<evidence type="ECO:0000313" key="3">
    <source>
        <dbReference type="Proteomes" id="UP001408356"/>
    </source>
</evidence>
<dbReference type="InterPro" id="IPR036291">
    <property type="entry name" value="NAD(P)-bd_dom_sf"/>
</dbReference>
<reference evidence="2 3" key="1">
    <citation type="journal article" date="2024" name="J. Plant Pathol.">
        <title>Sequence and assembly of the genome of Seiridium unicorne, isolate CBS 538.82, causal agent of cypress canker disease.</title>
        <authorList>
            <person name="Scali E."/>
            <person name="Rocca G.D."/>
            <person name="Danti R."/>
            <person name="Garbelotto M."/>
            <person name="Barberini S."/>
            <person name="Baroncelli R."/>
            <person name="Emiliani G."/>
        </authorList>
    </citation>
    <scope>NUCLEOTIDE SEQUENCE [LARGE SCALE GENOMIC DNA]</scope>
    <source>
        <strain evidence="2 3">BM-138-508</strain>
    </source>
</reference>
<feature type="domain" description="NAD-dependent epimerase/dehydratase" evidence="1">
    <location>
        <begin position="156"/>
        <end position="239"/>
    </location>
</feature>
<dbReference type="InterPro" id="IPR001509">
    <property type="entry name" value="Epimerase_deHydtase"/>
</dbReference>
<dbReference type="Proteomes" id="UP001408356">
    <property type="component" value="Unassembled WGS sequence"/>
</dbReference>
<dbReference type="EMBL" id="JARVKF010000447">
    <property type="protein sequence ID" value="KAK9412867.1"/>
    <property type="molecule type" value="Genomic_DNA"/>
</dbReference>
<comment type="caution">
    <text evidence="2">The sequence shown here is derived from an EMBL/GenBank/DDBJ whole genome shotgun (WGS) entry which is preliminary data.</text>
</comment>
<accession>A0ABR2UE05</accession>
<dbReference type="PANTHER" id="PTHR48079">
    <property type="entry name" value="PROTEIN YEEZ"/>
    <property type="match status" value="1"/>
</dbReference>
<name>A0ABR2UE05_9PEZI</name>
<dbReference type="InterPro" id="IPR051783">
    <property type="entry name" value="NAD(P)-dependent_oxidoreduct"/>
</dbReference>
<protein>
    <submittedName>
        <fullName evidence="2">NAD dependent epimerase/dehydratase family protein</fullName>
    </submittedName>
</protein>
<organism evidence="2 3">
    <name type="scientific">Seiridium unicorne</name>
    <dbReference type="NCBI Taxonomy" id="138068"/>
    <lineage>
        <taxon>Eukaryota</taxon>
        <taxon>Fungi</taxon>
        <taxon>Dikarya</taxon>
        <taxon>Ascomycota</taxon>
        <taxon>Pezizomycotina</taxon>
        <taxon>Sordariomycetes</taxon>
        <taxon>Xylariomycetidae</taxon>
        <taxon>Amphisphaeriales</taxon>
        <taxon>Sporocadaceae</taxon>
        <taxon>Seiridium</taxon>
    </lineage>
</organism>
<sequence>MAPHRVLITGVSGYIGGTILSTLLQTDEPWVRNLEISALVRKTSQAETVAALGVQAVLFDSLDQSNRLELIGQDFDIIVHAAAGWHELSARSLIIGMGKRREKAGKAVHYLHISGTSNVSDRPHTQGYVESRTFSDAEDIYSYEKYRQSFEVYPQRTTDITVVETGEALGVSTYIVMAPTLFGLGTGPFNRYSIPIGAMLGPALKQGHVAVLGEGKTVWSHIHIEDVAALFMVLLKNIELENDVPKGRKGIYFSATGEHTHLEFSERMAQACYELKLLPSASVKQVDLEEAANNWVNGIQNMAELAYGANARTRSVLGPKLGWKPQHEDKWEGTFVTEVEAVHSHPHAERSLGDIFEALGEK</sequence>
<gene>
    <name evidence="2" type="ORF">SUNI508_12280</name>
</gene>
<proteinExistence type="predicted"/>
<dbReference type="Pfam" id="PF01370">
    <property type="entry name" value="Epimerase"/>
    <property type="match status" value="2"/>
</dbReference>
<dbReference type="SUPFAM" id="SSF51735">
    <property type="entry name" value="NAD(P)-binding Rossmann-fold domains"/>
    <property type="match status" value="1"/>
</dbReference>
<evidence type="ECO:0000313" key="2">
    <source>
        <dbReference type="EMBL" id="KAK9412867.1"/>
    </source>
</evidence>
<keyword evidence="3" id="KW-1185">Reference proteome</keyword>
<dbReference type="PANTHER" id="PTHR48079:SF6">
    <property type="entry name" value="NAD(P)-BINDING DOMAIN-CONTAINING PROTEIN-RELATED"/>
    <property type="match status" value="1"/>
</dbReference>
<feature type="domain" description="NAD-dependent epimerase/dehydratase" evidence="1">
    <location>
        <begin position="6"/>
        <end position="83"/>
    </location>
</feature>
<evidence type="ECO:0000259" key="1">
    <source>
        <dbReference type="Pfam" id="PF01370"/>
    </source>
</evidence>